<feature type="chain" id="PRO_5040475963" description="Ig-like domain-containing protein" evidence="2">
    <location>
        <begin position="22"/>
        <end position="434"/>
    </location>
</feature>
<comment type="caution">
    <text evidence="4">The sequence shown here is derived from an EMBL/GenBank/DDBJ whole genome shotgun (WGS) entry which is preliminary data.</text>
</comment>
<sequence length="434" mass="48591">MHRWLTIFTLIGCCCVTCSKARSPCKGLHSATSDVHGLIGENISLTCKVPTNCIRGYWRYDNTSNAKWLLPGQYSGDTYLFRFNSSEGLYTLHIHNTNERVEGFYTCLCDDYYGNRTTHACFNLSVHVEHCPISVQINGEKRVFDSCSTRREAEILDVKVNDNVTIKCDDEAERSTNCSHIGKRFSFTVNPYHHLCSFSCRPKKEGVNHEVISIILNVTDNVISTSTMKLYANIFSSTITASRTAWPSLEMISIKPPSQDTPVTTKIKTRATSSLFTQLPSHSFNLSHIIIQSSLILVFGIVVLSTCACVLFYKTGVCKSTLRFNTQTAGDVYHDILEMQSPDTNLVYTRQIYHRTDLENNGVILSDIDDITNDSVGFQFYDEPDAYFTVNKVGPKVSMDGTVGKAVYNKVQKTPVEMTCTLSYSPNTGGDMDT</sequence>
<feature type="signal peptide" evidence="2">
    <location>
        <begin position="1"/>
        <end position="21"/>
    </location>
</feature>
<dbReference type="PROSITE" id="PS50835">
    <property type="entry name" value="IG_LIKE"/>
    <property type="match status" value="1"/>
</dbReference>
<keyword evidence="5" id="KW-1185">Reference proteome</keyword>
<evidence type="ECO:0000256" key="1">
    <source>
        <dbReference type="SAM" id="Phobius"/>
    </source>
</evidence>
<organism evidence="4 5">
    <name type="scientific">Holothuria leucospilota</name>
    <name type="common">Black long sea cucumber</name>
    <name type="synonym">Mertensiothuria leucospilota</name>
    <dbReference type="NCBI Taxonomy" id="206669"/>
    <lineage>
        <taxon>Eukaryota</taxon>
        <taxon>Metazoa</taxon>
        <taxon>Echinodermata</taxon>
        <taxon>Eleutherozoa</taxon>
        <taxon>Echinozoa</taxon>
        <taxon>Holothuroidea</taxon>
        <taxon>Aspidochirotacea</taxon>
        <taxon>Aspidochirotida</taxon>
        <taxon>Holothuriidae</taxon>
        <taxon>Holothuria</taxon>
    </lineage>
</organism>
<dbReference type="Proteomes" id="UP001152320">
    <property type="component" value="Chromosome 12"/>
</dbReference>
<proteinExistence type="predicted"/>
<evidence type="ECO:0000313" key="5">
    <source>
        <dbReference type="Proteomes" id="UP001152320"/>
    </source>
</evidence>
<dbReference type="SUPFAM" id="SSF48726">
    <property type="entry name" value="Immunoglobulin"/>
    <property type="match status" value="1"/>
</dbReference>
<keyword evidence="2" id="KW-0732">Signal</keyword>
<dbReference type="Gene3D" id="2.60.40.10">
    <property type="entry name" value="Immunoglobulins"/>
    <property type="match status" value="1"/>
</dbReference>
<feature type="domain" description="Ig-like" evidence="3">
    <location>
        <begin position="24"/>
        <end position="125"/>
    </location>
</feature>
<dbReference type="SMART" id="SM00409">
    <property type="entry name" value="IG"/>
    <property type="match status" value="1"/>
</dbReference>
<name>A0A9Q1BRH6_HOLLE</name>
<keyword evidence="1" id="KW-1133">Transmembrane helix</keyword>
<dbReference type="InterPro" id="IPR007110">
    <property type="entry name" value="Ig-like_dom"/>
</dbReference>
<dbReference type="InterPro" id="IPR003599">
    <property type="entry name" value="Ig_sub"/>
</dbReference>
<feature type="transmembrane region" description="Helical" evidence="1">
    <location>
        <begin position="289"/>
        <end position="313"/>
    </location>
</feature>
<evidence type="ECO:0000256" key="2">
    <source>
        <dbReference type="SAM" id="SignalP"/>
    </source>
</evidence>
<keyword evidence="1" id="KW-0472">Membrane</keyword>
<dbReference type="EMBL" id="JAIZAY010000012">
    <property type="protein sequence ID" value="KAJ8031466.1"/>
    <property type="molecule type" value="Genomic_DNA"/>
</dbReference>
<dbReference type="AlphaFoldDB" id="A0A9Q1BRH6"/>
<evidence type="ECO:0000259" key="3">
    <source>
        <dbReference type="PROSITE" id="PS50835"/>
    </source>
</evidence>
<gene>
    <name evidence="4" type="ORF">HOLleu_24662</name>
</gene>
<dbReference type="InterPro" id="IPR036179">
    <property type="entry name" value="Ig-like_dom_sf"/>
</dbReference>
<accession>A0A9Q1BRH6</accession>
<protein>
    <recommendedName>
        <fullName evidence="3">Ig-like domain-containing protein</fullName>
    </recommendedName>
</protein>
<dbReference type="InterPro" id="IPR013783">
    <property type="entry name" value="Ig-like_fold"/>
</dbReference>
<evidence type="ECO:0000313" key="4">
    <source>
        <dbReference type="EMBL" id="KAJ8031466.1"/>
    </source>
</evidence>
<reference evidence="4" key="1">
    <citation type="submission" date="2021-10" db="EMBL/GenBank/DDBJ databases">
        <title>Tropical sea cucumber genome reveals ecological adaptation and Cuvierian tubules defense mechanism.</title>
        <authorList>
            <person name="Chen T."/>
        </authorList>
    </citation>
    <scope>NUCLEOTIDE SEQUENCE</scope>
    <source>
        <strain evidence="4">Nanhai2018</strain>
        <tissue evidence="4">Muscle</tissue>
    </source>
</reference>
<keyword evidence="1" id="KW-0812">Transmembrane</keyword>